<evidence type="ECO:0000256" key="1">
    <source>
        <dbReference type="ARBA" id="ARBA00001165"/>
    </source>
</evidence>
<evidence type="ECO:0000256" key="2">
    <source>
        <dbReference type="ARBA" id="ARBA00004892"/>
    </source>
</evidence>
<reference evidence="8 9" key="1">
    <citation type="submission" date="2018-10" db="EMBL/GenBank/DDBJ databases">
        <title>Bacillus Keqinensis sp. nov., a moderately halophilic bacterium isolated from a saline-alkaline lake.</title>
        <authorList>
            <person name="Wang H."/>
        </authorList>
    </citation>
    <scope>NUCLEOTIDE SEQUENCE [LARGE SCALE GENOMIC DNA]</scope>
    <source>
        <strain evidence="8 9">KQ-3</strain>
    </source>
</reference>
<comment type="catalytic activity">
    <reaction evidence="7">
        <text>aldehydo-D-galacturonate = keto-D-tagaturonate</text>
        <dbReference type="Rhea" id="RHEA:27702"/>
        <dbReference type="ChEBI" id="CHEBI:12952"/>
        <dbReference type="ChEBI" id="CHEBI:17886"/>
    </reaction>
</comment>
<dbReference type="RefSeq" id="WP_122901352.1">
    <property type="nucleotide sequence ID" value="NZ_RHIB01000003.1"/>
</dbReference>
<evidence type="ECO:0000256" key="3">
    <source>
        <dbReference type="ARBA" id="ARBA00008397"/>
    </source>
</evidence>
<keyword evidence="9" id="KW-1185">Reference proteome</keyword>
<comment type="pathway">
    <text evidence="2 7">Carbohydrate metabolism; pentose and glucuronate interconversion.</text>
</comment>
<evidence type="ECO:0000313" key="9">
    <source>
        <dbReference type="Proteomes" id="UP000278746"/>
    </source>
</evidence>
<dbReference type="OrthoDB" id="9766564at2"/>
<name>A0A3M7TNZ4_9BACI</name>
<dbReference type="NCBIfam" id="NF002794">
    <property type="entry name" value="PRK02925.1"/>
    <property type="match status" value="1"/>
</dbReference>
<dbReference type="HAMAP" id="MF_00675">
    <property type="entry name" value="UxaC"/>
    <property type="match status" value="1"/>
</dbReference>
<evidence type="ECO:0000313" key="8">
    <source>
        <dbReference type="EMBL" id="RNA67172.1"/>
    </source>
</evidence>
<dbReference type="Proteomes" id="UP000278746">
    <property type="component" value="Unassembled WGS sequence"/>
</dbReference>
<dbReference type="UniPathway" id="UPA00246"/>
<proteinExistence type="inferred from homology"/>
<dbReference type="PANTHER" id="PTHR30068">
    <property type="entry name" value="URONATE ISOMERASE"/>
    <property type="match status" value="1"/>
</dbReference>
<evidence type="ECO:0000256" key="7">
    <source>
        <dbReference type="HAMAP-Rule" id="MF_00675"/>
    </source>
</evidence>
<dbReference type="EMBL" id="RHIB01000003">
    <property type="protein sequence ID" value="RNA67172.1"/>
    <property type="molecule type" value="Genomic_DNA"/>
</dbReference>
<dbReference type="PANTHER" id="PTHR30068:SF4">
    <property type="entry name" value="URONATE ISOMERASE"/>
    <property type="match status" value="1"/>
</dbReference>
<comment type="similarity">
    <text evidence="3 7">Belongs to the metallo-dependent hydrolases superfamily. Uronate isomerase family.</text>
</comment>
<dbReference type="Pfam" id="PF02614">
    <property type="entry name" value="UxaC"/>
    <property type="match status" value="1"/>
</dbReference>
<gene>
    <name evidence="7" type="primary">uxaC</name>
    <name evidence="8" type="ORF">EBO34_18495</name>
</gene>
<organism evidence="8 9">
    <name type="scientific">Alteribacter keqinensis</name>
    <dbReference type="NCBI Taxonomy" id="2483800"/>
    <lineage>
        <taxon>Bacteria</taxon>
        <taxon>Bacillati</taxon>
        <taxon>Bacillota</taxon>
        <taxon>Bacilli</taxon>
        <taxon>Bacillales</taxon>
        <taxon>Bacillaceae</taxon>
        <taxon>Alteribacter</taxon>
    </lineage>
</organism>
<keyword evidence="6 7" id="KW-0413">Isomerase</keyword>
<dbReference type="Gene3D" id="1.10.2020.10">
    <property type="entry name" value="uronate isomerase, domain 2, chain A"/>
    <property type="match status" value="1"/>
</dbReference>
<evidence type="ECO:0000256" key="4">
    <source>
        <dbReference type="ARBA" id="ARBA00012546"/>
    </source>
</evidence>
<dbReference type="AlphaFoldDB" id="A0A3M7TNZ4"/>
<comment type="catalytic activity">
    <reaction evidence="1 7">
        <text>D-glucuronate = D-fructuronate</text>
        <dbReference type="Rhea" id="RHEA:13049"/>
        <dbReference type="ChEBI" id="CHEBI:58720"/>
        <dbReference type="ChEBI" id="CHEBI:59863"/>
        <dbReference type="EC" id="5.3.1.12"/>
    </reaction>
</comment>
<dbReference type="Gene3D" id="3.20.20.140">
    <property type="entry name" value="Metal-dependent hydrolases"/>
    <property type="match status" value="1"/>
</dbReference>
<comment type="caution">
    <text evidence="8">The sequence shown here is derived from an EMBL/GenBank/DDBJ whole genome shotgun (WGS) entry which is preliminary data.</text>
</comment>
<protein>
    <recommendedName>
        <fullName evidence="5 7">Uronate isomerase</fullName>
        <ecNumber evidence="4 7">5.3.1.12</ecNumber>
    </recommendedName>
    <alternativeName>
        <fullName evidence="7">Glucuronate isomerase</fullName>
    </alternativeName>
    <alternativeName>
        <fullName evidence="7">Uronic isomerase</fullName>
    </alternativeName>
</protein>
<dbReference type="GO" id="GO:0008880">
    <property type="term" value="F:glucuronate isomerase activity"/>
    <property type="evidence" value="ECO:0007669"/>
    <property type="project" value="UniProtKB-UniRule"/>
</dbReference>
<evidence type="ECO:0000256" key="6">
    <source>
        <dbReference type="ARBA" id="ARBA00023235"/>
    </source>
</evidence>
<accession>A0A3M7TNZ4</accession>
<dbReference type="GO" id="GO:0042840">
    <property type="term" value="P:D-glucuronate catabolic process"/>
    <property type="evidence" value="ECO:0007669"/>
    <property type="project" value="TreeGrafter"/>
</dbReference>
<dbReference type="GO" id="GO:0019698">
    <property type="term" value="P:D-galacturonate catabolic process"/>
    <property type="evidence" value="ECO:0007669"/>
    <property type="project" value="TreeGrafter"/>
</dbReference>
<dbReference type="EC" id="5.3.1.12" evidence="4 7"/>
<sequence length="462" mass="53483">MINDNFLLTNDISRELYHSYAKELPIIDYHNHLSAKEIYEDRMYDNLTELWLADDHYKWRAMRANGISEYLITGDASDKDKFDAWADTVPNLIGNPLYHWTHLELTRFFNVDSLLGRQTKAYIWEKTTEMLKTNELSARNILTKQKVEFVGTTDDPTDNLTYHKKLKEEGFPVVVSPSFRPDKGLMIEGDHFKDWVIALSEAAEYDISDYEEFLFALEKRAEYFDLSGCRSADHGLNELKYQHASLEYVSTVFRKRMKDERLSTDEITAFKSYTLTSLGRIYNKKGWAMQLHIGPIRNTNTKKYRELGPDTGFDSIGDSLAAQPLSRLLDSLEVTGELPKTILYTNNAKHNDVFASMAGNYQGDSMPGKVQFGTAWWHNDNYEGMIDQMTTLGNMVVLRHFIGMLTDSRSLLSFVRHEYFRRILCQMLGEWVTSGKAPHDIELLGDYVKDISYGNAKRYFRL</sequence>
<dbReference type="InterPro" id="IPR003766">
    <property type="entry name" value="Uronate_isomerase"/>
</dbReference>
<dbReference type="SUPFAM" id="SSF51556">
    <property type="entry name" value="Metallo-dependent hydrolases"/>
    <property type="match status" value="1"/>
</dbReference>
<evidence type="ECO:0000256" key="5">
    <source>
        <dbReference type="ARBA" id="ARBA00020555"/>
    </source>
</evidence>
<dbReference type="InterPro" id="IPR032466">
    <property type="entry name" value="Metal_Hydrolase"/>
</dbReference>